<dbReference type="EMBL" id="JACTAM010001302">
    <property type="protein sequence ID" value="KAI2646458.1"/>
    <property type="molecule type" value="Genomic_DNA"/>
</dbReference>
<dbReference type="GO" id="GO:0016301">
    <property type="term" value="F:kinase activity"/>
    <property type="evidence" value="ECO:0007669"/>
    <property type="project" value="UniProtKB-KW"/>
</dbReference>
<keyword evidence="1" id="KW-0808">Transferase</keyword>
<gene>
    <name evidence="1" type="ORF">H4Q32_026952</name>
</gene>
<sequence length="347" mass="38356">MKYCGVVTQFKGVCVYARSAMGIPGSETALEVVDLSHTLRPPSTEPESEYYSRQSTPVHTSLQHWPLANCAVIPRPDDQLWIVTDGALRDPGLGTTIRFQVSVCHIAGAAILPSDYAIRHAAQCDSPACQVCSFVRESLVSAVCRTDIADILWGTQKVPFANRAMWESIQSECPDLCREHAHLRQGTCPSKRVINVKDVKRLDQPSANQLRLVVSRYFYTLDLDSAIQHTSKGCHQCDALVKSPVIEVKQSSCDPPETVGSTSRVFCECVTSFTAALLIDDEQKESLWDGILPVHDQELIALQHAQRLANRPHSVTAKAPLSQRAASPDICHSDLVYLYSDRNKSWA</sequence>
<accession>A0ABQ8L6W8</accession>
<reference evidence="1 2" key="1">
    <citation type="submission" date="2022-01" db="EMBL/GenBank/DDBJ databases">
        <title>A high-quality chromosome-level genome assembly of rohu carp, Labeo rohita.</title>
        <authorList>
            <person name="Arick M.A. II"/>
            <person name="Hsu C.-Y."/>
            <person name="Magbanua Z."/>
            <person name="Pechanova O."/>
            <person name="Grover C."/>
            <person name="Miller E."/>
            <person name="Thrash A."/>
            <person name="Ezzel L."/>
            <person name="Alam S."/>
            <person name="Benzie J."/>
            <person name="Hamilton M."/>
            <person name="Karsi A."/>
            <person name="Lawrence M.L."/>
            <person name="Peterson D.G."/>
        </authorList>
    </citation>
    <scope>NUCLEOTIDE SEQUENCE [LARGE SCALE GENOMIC DNA]</scope>
    <source>
        <strain evidence="2">BAU-BD-2019</strain>
        <tissue evidence="1">Blood</tissue>
    </source>
</reference>
<evidence type="ECO:0000313" key="2">
    <source>
        <dbReference type="Proteomes" id="UP000830375"/>
    </source>
</evidence>
<name>A0ABQ8L6W8_LABRO</name>
<evidence type="ECO:0000313" key="1">
    <source>
        <dbReference type="EMBL" id="KAI2646458.1"/>
    </source>
</evidence>
<keyword evidence="2" id="KW-1185">Reference proteome</keyword>
<proteinExistence type="predicted"/>
<organism evidence="1 2">
    <name type="scientific">Labeo rohita</name>
    <name type="common">Indian major carp</name>
    <name type="synonym">Cyprinus rohita</name>
    <dbReference type="NCBI Taxonomy" id="84645"/>
    <lineage>
        <taxon>Eukaryota</taxon>
        <taxon>Metazoa</taxon>
        <taxon>Chordata</taxon>
        <taxon>Craniata</taxon>
        <taxon>Vertebrata</taxon>
        <taxon>Euteleostomi</taxon>
        <taxon>Actinopterygii</taxon>
        <taxon>Neopterygii</taxon>
        <taxon>Teleostei</taxon>
        <taxon>Ostariophysi</taxon>
        <taxon>Cypriniformes</taxon>
        <taxon>Cyprinidae</taxon>
        <taxon>Labeoninae</taxon>
        <taxon>Labeonini</taxon>
        <taxon>Labeo</taxon>
    </lineage>
</organism>
<comment type="caution">
    <text evidence="1">The sequence shown here is derived from an EMBL/GenBank/DDBJ whole genome shotgun (WGS) entry which is preliminary data.</text>
</comment>
<keyword evidence="1" id="KW-0418">Kinase</keyword>
<dbReference type="Proteomes" id="UP000830375">
    <property type="component" value="Unassembled WGS sequence"/>
</dbReference>
<protein>
    <submittedName>
        <fullName evidence="1">HPr kinase/phosphorylase</fullName>
    </submittedName>
</protein>